<dbReference type="Pfam" id="PF00392">
    <property type="entry name" value="GntR"/>
    <property type="match status" value="1"/>
</dbReference>
<evidence type="ECO:0000259" key="4">
    <source>
        <dbReference type="PROSITE" id="PS50949"/>
    </source>
</evidence>
<proteinExistence type="predicted"/>
<dbReference type="EMBL" id="JACHOQ010000001">
    <property type="protein sequence ID" value="MBB5738585.1"/>
    <property type="molecule type" value="Genomic_DNA"/>
</dbReference>
<sequence length="188" mass="20814">MRQRDPFGMAMASLRTALEEGLAPGQHLSVADIAASLKLSTSPVREALSRLCGEGLIEDRRGLGYFTRAAPFEDIIGLLDLEAAHVRLAARDGLVPGPHDAANAVVDLWILEVVARCENQPLVESLVRVRRRLGPLRRLGEALLDEDTPQSDDRLDAYYTRWRVAAGRLAAHVRRLDPDLSEYTRNIV</sequence>
<evidence type="ECO:0000256" key="1">
    <source>
        <dbReference type="ARBA" id="ARBA00023015"/>
    </source>
</evidence>
<dbReference type="RefSeq" id="WP_183214896.1">
    <property type="nucleotide sequence ID" value="NZ_CAJFZW010000014.1"/>
</dbReference>
<dbReference type="GO" id="GO:0003677">
    <property type="term" value="F:DNA binding"/>
    <property type="evidence" value="ECO:0007669"/>
    <property type="project" value="UniProtKB-KW"/>
</dbReference>
<evidence type="ECO:0000313" key="6">
    <source>
        <dbReference type="Proteomes" id="UP000527324"/>
    </source>
</evidence>
<accession>A0A7W9C3T1</accession>
<organism evidence="5 6">
    <name type="scientific">Brevundimonas aurantiaca</name>
    <dbReference type="NCBI Taxonomy" id="74316"/>
    <lineage>
        <taxon>Bacteria</taxon>
        <taxon>Pseudomonadati</taxon>
        <taxon>Pseudomonadota</taxon>
        <taxon>Alphaproteobacteria</taxon>
        <taxon>Caulobacterales</taxon>
        <taxon>Caulobacteraceae</taxon>
        <taxon>Brevundimonas</taxon>
    </lineage>
</organism>
<dbReference type="AlphaFoldDB" id="A0A7W9C3T1"/>
<keyword evidence="2" id="KW-0238">DNA-binding</keyword>
<dbReference type="InterPro" id="IPR036390">
    <property type="entry name" value="WH_DNA-bd_sf"/>
</dbReference>
<dbReference type="InterPro" id="IPR036388">
    <property type="entry name" value="WH-like_DNA-bd_sf"/>
</dbReference>
<dbReference type="GO" id="GO:0003700">
    <property type="term" value="F:DNA-binding transcription factor activity"/>
    <property type="evidence" value="ECO:0007669"/>
    <property type="project" value="InterPro"/>
</dbReference>
<dbReference type="Proteomes" id="UP000527324">
    <property type="component" value="Unassembled WGS sequence"/>
</dbReference>
<dbReference type="Gene3D" id="1.10.10.10">
    <property type="entry name" value="Winged helix-like DNA-binding domain superfamily/Winged helix DNA-binding domain"/>
    <property type="match status" value="1"/>
</dbReference>
<dbReference type="SMART" id="SM00345">
    <property type="entry name" value="HTH_GNTR"/>
    <property type="match status" value="1"/>
</dbReference>
<reference evidence="5 6" key="1">
    <citation type="submission" date="2020-08" db="EMBL/GenBank/DDBJ databases">
        <title>Genomic Encyclopedia of Type Strains, Phase IV (KMG-IV): sequencing the most valuable type-strain genomes for metagenomic binning, comparative biology and taxonomic classification.</title>
        <authorList>
            <person name="Goeker M."/>
        </authorList>
    </citation>
    <scope>NUCLEOTIDE SEQUENCE [LARGE SCALE GENOMIC DNA]</scope>
    <source>
        <strain evidence="5 6">DSM 4731</strain>
    </source>
</reference>
<gene>
    <name evidence="5" type="ORF">GGQ93_000276</name>
</gene>
<name>A0A7W9C3T1_9CAUL</name>
<keyword evidence="1" id="KW-0805">Transcription regulation</keyword>
<evidence type="ECO:0000256" key="3">
    <source>
        <dbReference type="ARBA" id="ARBA00023163"/>
    </source>
</evidence>
<comment type="caution">
    <text evidence="5">The sequence shown here is derived from an EMBL/GenBank/DDBJ whole genome shotgun (WGS) entry which is preliminary data.</text>
</comment>
<evidence type="ECO:0000256" key="2">
    <source>
        <dbReference type="ARBA" id="ARBA00023125"/>
    </source>
</evidence>
<protein>
    <recommendedName>
        <fullName evidence="4">HTH gntR-type domain-containing protein</fullName>
    </recommendedName>
</protein>
<feature type="domain" description="HTH gntR-type" evidence="4">
    <location>
        <begin position="4"/>
        <end position="70"/>
    </location>
</feature>
<keyword evidence="6" id="KW-1185">Reference proteome</keyword>
<dbReference type="SUPFAM" id="SSF46785">
    <property type="entry name" value="Winged helix' DNA-binding domain"/>
    <property type="match status" value="1"/>
</dbReference>
<dbReference type="PROSITE" id="PS50949">
    <property type="entry name" value="HTH_GNTR"/>
    <property type="match status" value="1"/>
</dbReference>
<dbReference type="InterPro" id="IPR000524">
    <property type="entry name" value="Tscrpt_reg_HTH_GntR"/>
</dbReference>
<evidence type="ECO:0000313" key="5">
    <source>
        <dbReference type="EMBL" id="MBB5738585.1"/>
    </source>
</evidence>
<keyword evidence="3" id="KW-0804">Transcription</keyword>